<comment type="caution">
    <text evidence="5">The sequence shown here is derived from an EMBL/GenBank/DDBJ whole genome shotgun (WGS) entry which is preliminary data.</text>
</comment>
<dbReference type="Gene3D" id="3.30.910.20">
    <property type="entry name" value="Skp domain"/>
    <property type="match status" value="1"/>
</dbReference>
<organism evidence="5 6">
    <name type="scientific">Sphingopyxis bauzanensis</name>
    <dbReference type="NCBI Taxonomy" id="651663"/>
    <lineage>
        <taxon>Bacteria</taxon>
        <taxon>Pseudomonadati</taxon>
        <taxon>Pseudomonadota</taxon>
        <taxon>Alphaproteobacteria</taxon>
        <taxon>Sphingomonadales</taxon>
        <taxon>Sphingomonadaceae</taxon>
        <taxon>Sphingopyxis</taxon>
    </lineage>
</organism>
<dbReference type="AlphaFoldDB" id="A0A246K041"/>
<accession>A0A246K041</accession>
<dbReference type="PANTHER" id="PTHR35089:SF1">
    <property type="entry name" value="CHAPERONE PROTEIN SKP"/>
    <property type="match status" value="1"/>
</dbReference>
<evidence type="ECO:0000256" key="4">
    <source>
        <dbReference type="SAM" id="SignalP"/>
    </source>
</evidence>
<proteinExistence type="inferred from homology"/>
<keyword evidence="6" id="KW-1185">Reference proteome</keyword>
<dbReference type="RefSeq" id="WP_088439407.1">
    <property type="nucleotide sequence ID" value="NZ_BMMC01000017.1"/>
</dbReference>
<dbReference type="SUPFAM" id="SSF111384">
    <property type="entry name" value="OmpH-like"/>
    <property type="match status" value="1"/>
</dbReference>
<keyword evidence="2 4" id="KW-0732">Signal</keyword>
<dbReference type="InterPro" id="IPR024930">
    <property type="entry name" value="Skp_dom_sf"/>
</dbReference>
<evidence type="ECO:0000313" key="5">
    <source>
        <dbReference type="EMBL" id="OWQ98876.1"/>
    </source>
</evidence>
<dbReference type="Pfam" id="PF03938">
    <property type="entry name" value="OmpH"/>
    <property type="match status" value="1"/>
</dbReference>
<dbReference type="GO" id="GO:0050821">
    <property type="term" value="P:protein stabilization"/>
    <property type="evidence" value="ECO:0007669"/>
    <property type="project" value="TreeGrafter"/>
</dbReference>
<dbReference type="InterPro" id="IPR005632">
    <property type="entry name" value="Chaperone_Skp"/>
</dbReference>
<evidence type="ECO:0000256" key="2">
    <source>
        <dbReference type="ARBA" id="ARBA00022729"/>
    </source>
</evidence>
<name>A0A246K041_9SPHN</name>
<dbReference type="PANTHER" id="PTHR35089">
    <property type="entry name" value="CHAPERONE PROTEIN SKP"/>
    <property type="match status" value="1"/>
</dbReference>
<dbReference type="GO" id="GO:0051082">
    <property type="term" value="F:unfolded protein binding"/>
    <property type="evidence" value="ECO:0007669"/>
    <property type="project" value="InterPro"/>
</dbReference>
<feature type="chain" id="PRO_5012760903" evidence="4">
    <location>
        <begin position="23"/>
        <end position="230"/>
    </location>
</feature>
<dbReference type="OrthoDB" id="7427936at2"/>
<reference evidence="5 6" key="1">
    <citation type="journal article" date="2010" name="Int. J. Syst. Evol. Microbiol.">
        <title>Sphingopyxis bauzanensis sp. nov., a psychrophilic bacterium isolated from soil.</title>
        <authorList>
            <person name="Zhang D.C."/>
            <person name="Liu H.C."/>
            <person name="Xin Y.H."/>
            <person name="Zhou Y.G."/>
            <person name="Schinner F."/>
            <person name="Margesin R."/>
        </authorList>
    </citation>
    <scope>NUCLEOTIDE SEQUENCE [LARGE SCALE GENOMIC DNA]</scope>
    <source>
        <strain evidence="5 6">DSM 22271</strain>
    </source>
</reference>
<feature type="region of interest" description="Disordered" evidence="3">
    <location>
        <begin position="208"/>
        <end position="230"/>
    </location>
</feature>
<sequence>MKNILTASALAVATLSASPIMAVPAAAQAKAVAVADVRVAAARSNAFTVASQQIETTYKAQIDQQQSRGQTLQAEINVLIAKYNEESRKTPQNQATLQAAGQAVQNKRQAAQAELSQIGAPVELAIAYVEDQISVRMNEAIRGAMTARKIDLLLNPDAVLARENNVDITDAVVAELNRILPTVSTAVPAGYQPGQLVQQRNQQMMDAARAAQPGATPAAPAPTGTAPTTR</sequence>
<evidence type="ECO:0000313" key="6">
    <source>
        <dbReference type="Proteomes" id="UP000197361"/>
    </source>
</evidence>
<protein>
    <submittedName>
        <fullName evidence="5">Outer membrane chaperone Skp</fullName>
    </submittedName>
</protein>
<dbReference type="Proteomes" id="UP000197361">
    <property type="component" value="Unassembled WGS sequence"/>
</dbReference>
<dbReference type="GO" id="GO:0005829">
    <property type="term" value="C:cytosol"/>
    <property type="evidence" value="ECO:0007669"/>
    <property type="project" value="TreeGrafter"/>
</dbReference>
<comment type="similarity">
    <text evidence="1">Belongs to the Skp family.</text>
</comment>
<evidence type="ECO:0000256" key="3">
    <source>
        <dbReference type="SAM" id="MobiDB-lite"/>
    </source>
</evidence>
<dbReference type="EMBL" id="NISK01000001">
    <property type="protein sequence ID" value="OWQ98876.1"/>
    <property type="molecule type" value="Genomic_DNA"/>
</dbReference>
<evidence type="ECO:0000256" key="1">
    <source>
        <dbReference type="ARBA" id="ARBA00009091"/>
    </source>
</evidence>
<dbReference type="SMART" id="SM00935">
    <property type="entry name" value="OmpH"/>
    <property type="match status" value="1"/>
</dbReference>
<feature type="signal peptide" evidence="4">
    <location>
        <begin position="1"/>
        <end position="22"/>
    </location>
</feature>
<gene>
    <name evidence="5" type="ORF">CDQ92_01390</name>
</gene>